<feature type="transmembrane region" description="Helical" evidence="5">
    <location>
        <begin position="31"/>
        <end position="53"/>
    </location>
</feature>
<evidence type="ECO:0000256" key="2">
    <source>
        <dbReference type="ARBA" id="ARBA00022692"/>
    </source>
</evidence>
<dbReference type="Pfam" id="PF00083">
    <property type="entry name" value="Sugar_tr"/>
    <property type="match status" value="1"/>
</dbReference>
<keyword evidence="2 5" id="KW-0812">Transmembrane</keyword>
<dbReference type="AlphaFoldDB" id="A0A485LIA8"/>
<dbReference type="EMBL" id="VJMH01006995">
    <property type="protein sequence ID" value="KAF0686476.1"/>
    <property type="molecule type" value="Genomic_DNA"/>
</dbReference>
<feature type="transmembrane region" description="Helical" evidence="5">
    <location>
        <begin position="203"/>
        <end position="224"/>
    </location>
</feature>
<dbReference type="SUPFAM" id="SSF103473">
    <property type="entry name" value="MFS general substrate transporter"/>
    <property type="match status" value="1"/>
</dbReference>
<dbReference type="GO" id="GO:0016020">
    <property type="term" value="C:membrane"/>
    <property type="evidence" value="ECO:0007669"/>
    <property type="project" value="UniProtKB-SubCell"/>
</dbReference>
<evidence type="ECO:0000256" key="3">
    <source>
        <dbReference type="ARBA" id="ARBA00022989"/>
    </source>
</evidence>
<reference evidence="6" key="2">
    <citation type="submission" date="2019-06" db="EMBL/GenBank/DDBJ databases">
        <title>Genomics analysis of Aphanomyces spp. identifies a new class of oomycete effector associated with host adaptation.</title>
        <authorList>
            <person name="Gaulin E."/>
        </authorList>
    </citation>
    <scope>NUCLEOTIDE SEQUENCE</scope>
    <source>
        <strain evidence="6">CBS 578.67</strain>
    </source>
</reference>
<feature type="transmembrane region" description="Helical" evidence="5">
    <location>
        <begin position="244"/>
        <end position="263"/>
    </location>
</feature>
<feature type="transmembrane region" description="Helical" evidence="5">
    <location>
        <begin position="270"/>
        <end position="289"/>
    </location>
</feature>
<dbReference type="EMBL" id="CAADRA010007021">
    <property type="protein sequence ID" value="VFT98391.1"/>
    <property type="molecule type" value="Genomic_DNA"/>
</dbReference>
<organism evidence="7 8">
    <name type="scientific">Aphanomyces stellatus</name>
    <dbReference type="NCBI Taxonomy" id="120398"/>
    <lineage>
        <taxon>Eukaryota</taxon>
        <taxon>Sar</taxon>
        <taxon>Stramenopiles</taxon>
        <taxon>Oomycota</taxon>
        <taxon>Saprolegniomycetes</taxon>
        <taxon>Saprolegniales</taxon>
        <taxon>Verrucalvaceae</taxon>
        <taxon>Aphanomyces</taxon>
    </lineage>
</organism>
<keyword evidence="3 5" id="KW-1133">Transmembrane helix</keyword>
<keyword evidence="4 5" id="KW-0472">Membrane</keyword>
<accession>A0A485LIA8</accession>
<evidence type="ECO:0000313" key="8">
    <source>
        <dbReference type="Proteomes" id="UP000332933"/>
    </source>
</evidence>
<dbReference type="InterPro" id="IPR005828">
    <property type="entry name" value="MFS_sugar_transport-like"/>
</dbReference>
<proteinExistence type="predicted"/>
<gene>
    <name evidence="7" type="primary">Aste57867_21722</name>
    <name evidence="6" type="ORF">As57867_021653</name>
    <name evidence="7" type="ORF">ASTE57867_21722</name>
</gene>
<name>A0A485LIA8_9STRA</name>
<dbReference type="GO" id="GO:0022857">
    <property type="term" value="F:transmembrane transporter activity"/>
    <property type="evidence" value="ECO:0007669"/>
    <property type="project" value="InterPro"/>
</dbReference>
<evidence type="ECO:0000256" key="5">
    <source>
        <dbReference type="SAM" id="Phobius"/>
    </source>
</evidence>
<protein>
    <submittedName>
        <fullName evidence="7">Aste57867_21722 protein</fullName>
    </submittedName>
</protein>
<evidence type="ECO:0000256" key="4">
    <source>
        <dbReference type="ARBA" id="ARBA00023136"/>
    </source>
</evidence>
<reference evidence="7 8" key="1">
    <citation type="submission" date="2019-03" db="EMBL/GenBank/DDBJ databases">
        <authorList>
            <person name="Gaulin E."/>
            <person name="Dumas B."/>
        </authorList>
    </citation>
    <scope>NUCLEOTIDE SEQUENCE [LARGE SCALE GENOMIC DNA]</scope>
    <source>
        <strain evidence="7">CBS 568.67</strain>
    </source>
</reference>
<dbReference type="Proteomes" id="UP000332933">
    <property type="component" value="Unassembled WGS sequence"/>
</dbReference>
<evidence type="ECO:0000313" key="6">
    <source>
        <dbReference type="EMBL" id="KAF0686476.1"/>
    </source>
</evidence>
<evidence type="ECO:0000313" key="7">
    <source>
        <dbReference type="EMBL" id="VFT98391.1"/>
    </source>
</evidence>
<dbReference type="Gene3D" id="1.20.1250.20">
    <property type="entry name" value="MFS general substrate transporter like domains"/>
    <property type="match status" value="2"/>
</dbReference>
<comment type="subcellular location">
    <subcellularLocation>
        <location evidence="1">Membrane</location>
    </subcellularLocation>
</comment>
<keyword evidence="8" id="KW-1185">Reference proteome</keyword>
<dbReference type="InterPro" id="IPR036259">
    <property type="entry name" value="MFS_trans_sf"/>
</dbReference>
<evidence type="ECO:0000256" key="1">
    <source>
        <dbReference type="ARBA" id="ARBA00004370"/>
    </source>
</evidence>
<sequence length="307" mass="33162">MQGFDIILAALLAVTFFTINKDNIIADGAVQLGYCWRFLTGFGYVLVVLAVYWSQTPFASPSMSSTTLMPPSATPTSSWATRGTTTMAWSRMSTSPRRDSTQWANLKVLIGCAACWCFLDIGDFATSLNTAVILDAIGYGSPLTIFVEPHHGDDHHQLVRHGPGLLVHGLPQAYPVHGLCLLDSALLGHDHLGRRAQEGLQEAVRRVLFLLIYNTSWVVGAIYFGPNSTTFIIPTAVRSTGHGISAASGKAGAILLVQCFAIVAKFSFGFSGALYIFSCFMGLIFSFWVPETKGLTLEELSGDGDVE</sequence>